<gene>
    <name evidence="1" type="ORF">NDN08_004691</name>
</gene>
<sequence>MAFVAGLRMELERSNGVSRCAVDESFSRRSFLSLAIGGLGAVAMSVGTGESARADGWEYAAGGYGGLDDRGAEAVEGEESIDYMKFLDAIAAKKVERVDFYGPMGDIAYAIVGGKKIRIGQGFPVERSRGYSSPLWVARILDNNSIPYKFHYLEGAKYETMKSIGYANGCKGMVFGCMKGD</sequence>
<accession>A0AAV8UQK1</accession>
<evidence type="ECO:0000313" key="1">
    <source>
        <dbReference type="EMBL" id="KAJ8903587.1"/>
    </source>
</evidence>
<proteinExistence type="predicted"/>
<dbReference type="AlphaFoldDB" id="A0AAV8UQK1"/>
<dbReference type="InterPro" id="IPR006311">
    <property type="entry name" value="TAT_signal"/>
</dbReference>
<name>A0AAV8UQK1_9RHOD</name>
<dbReference type="Proteomes" id="UP001157974">
    <property type="component" value="Unassembled WGS sequence"/>
</dbReference>
<evidence type="ECO:0000313" key="2">
    <source>
        <dbReference type="Proteomes" id="UP001157974"/>
    </source>
</evidence>
<dbReference type="PROSITE" id="PS51318">
    <property type="entry name" value="TAT"/>
    <property type="match status" value="1"/>
</dbReference>
<dbReference type="EMBL" id="JAMWBK010000007">
    <property type="protein sequence ID" value="KAJ8903587.1"/>
    <property type="molecule type" value="Genomic_DNA"/>
</dbReference>
<reference evidence="1 2" key="1">
    <citation type="journal article" date="2023" name="Nat. Commun.">
        <title>Origin of minicircular mitochondrial genomes in red algae.</title>
        <authorList>
            <person name="Lee Y."/>
            <person name="Cho C.H."/>
            <person name="Lee Y.M."/>
            <person name="Park S.I."/>
            <person name="Yang J.H."/>
            <person name="West J.A."/>
            <person name="Bhattacharya D."/>
            <person name="Yoon H.S."/>
        </authorList>
    </citation>
    <scope>NUCLEOTIDE SEQUENCE [LARGE SCALE GENOMIC DNA]</scope>
    <source>
        <strain evidence="1 2">CCMP1338</strain>
        <tissue evidence="1">Whole cell</tissue>
    </source>
</reference>
<organism evidence="1 2">
    <name type="scientific">Rhodosorus marinus</name>
    <dbReference type="NCBI Taxonomy" id="101924"/>
    <lineage>
        <taxon>Eukaryota</taxon>
        <taxon>Rhodophyta</taxon>
        <taxon>Stylonematophyceae</taxon>
        <taxon>Stylonematales</taxon>
        <taxon>Stylonemataceae</taxon>
        <taxon>Rhodosorus</taxon>
    </lineage>
</organism>
<comment type="caution">
    <text evidence="1">The sequence shown here is derived from an EMBL/GenBank/DDBJ whole genome shotgun (WGS) entry which is preliminary data.</text>
</comment>
<protein>
    <submittedName>
        <fullName evidence="1">Uncharacterized protein</fullName>
    </submittedName>
</protein>
<keyword evidence="2" id="KW-1185">Reference proteome</keyword>